<reference evidence="1" key="1">
    <citation type="submission" date="2020-05" db="EMBL/GenBank/DDBJ databases">
        <title>Phylogenomic resolution of chytrid fungi.</title>
        <authorList>
            <person name="Stajich J.E."/>
            <person name="Amses K."/>
            <person name="Simmons R."/>
            <person name="Seto K."/>
            <person name="Myers J."/>
            <person name="Bonds A."/>
            <person name="Quandt C.A."/>
            <person name="Barry K."/>
            <person name="Liu P."/>
            <person name="Grigoriev I."/>
            <person name="Longcore J.E."/>
            <person name="James T.Y."/>
        </authorList>
    </citation>
    <scope>NUCLEOTIDE SEQUENCE</scope>
    <source>
        <strain evidence="1">JEL0379</strain>
    </source>
</reference>
<sequence length="253" mass="28360">MPIFRHLEEEAKAVDHARMQYHQRSQQTSRSYYCGAWSLHVVAPTYAYLGKPLSVYFAAEVRRADGFLVPVEPKLFSCRLIETMEFADGKTTSRQTSAWNMFRLCSKRAISVDSANPSMVEFDESSLSPTGRRLNFYKSDIRLSSLSPAHPRMTTRNVSIIHRIDFRIRDDFGAILPGETHTSVCVRMICACERAFGSSSSRPHCSWNHDSAGVTAMESPPLLDTPPPFFELYADTGVPESPPEYQAAEAPAA</sequence>
<dbReference type="EMBL" id="JADGJQ010000064">
    <property type="protein sequence ID" value="KAJ3174509.1"/>
    <property type="molecule type" value="Genomic_DNA"/>
</dbReference>
<keyword evidence="2" id="KW-1185">Reference proteome</keyword>
<evidence type="ECO:0000313" key="1">
    <source>
        <dbReference type="EMBL" id="KAJ3174509.1"/>
    </source>
</evidence>
<comment type="caution">
    <text evidence="1">The sequence shown here is derived from an EMBL/GenBank/DDBJ whole genome shotgun (WGS) entry which is preliminary data.</text>
</comment>
<name>A0AAD5TGR1_9FUNG</name>
<protein>
    <submittedName>
        <fullName evidence="1">Uncharacterized protein</fullName>
    </submittedName>
</protein>
<proteinExistence type="predicted"/>
<dbReference type="Proteomes" id="UP001212152">
    <property type="component" value="Unassembled WGS sequence"/>
</dbReference>
<gene>
    <name evidence="1" type="ORF">HDU87_007100</name>
</gene>
<evidence type="ECO:0000313" key="2">
    <source>
        <dbReference type="Proteomes" id="UP001212152"/>
    </source>
</evidence>
<dbReference type="AlphaFoldDB" id="A0AAD5TGR1"/>
<organism evidence="1 2">
    <name type="scientific">Geranomyces variabilis</name>
    <dbReference type="NCBI Taxonomy" id="109894"/>
    <lineage>
        <taxon>Eukaryota</taxon>
        <taxon>Fungi</taxon>
        <taxon>Fungi incertae sedis</taxon>
        <taxon>Chytridiomycota</taxon>
        <taxon>Chytridiomycota incertae sedis</taxon>
        <taxon>Chytridiomycetes</taxon>
        <taxon>Spizellomycetales</taxon>
        <taxon>Powellomycetaceae</taxon>
        <taxon>Geranomyces</taxon>
    </lineage>
</organism>
<accession>A0AAD5TGR1</accession>